<evidence type="ECO:0000313" key="3">
    <source>
        <dbReference type="Proteomes" id="UP000616769"/>
    </source>
</evidence>
<name>A0A131ZYX6_SARSC</name>
<dbReference type="EMBL" id="JXLN01005907">
    <property type="protein sequence ID" value="KPM03719.1"/>
    <property type="molecule type" value="Genomic_DNA"/>
</dbReference>
<evidence type="ECO:0000313" key="2">
    <source>
        <dbReference type="EMBL" id="KPM03719.1"/>
    </source>
</evidence>
<proteinExistence type="predicted"/>
<feature type="compositionally biased region" description="Low complexity" evidence="1">
    <location>
        <begin position="253"/>
        <end position="264"/>
    </location>
</feature>
<sequence length="400" mass="46282">MDSIRNLKHFSLSLAHNVLTNPLSVDLMFQLEELYLHNVAMDYEHYFNEETANRSLQIQKLAIFNHRHQMEPYGPFAKLVSNTCTDLTGLYRELSIRKFNTVCEMFPLLTFLDIRIDHSIELAFFYSLTKISSLKEFRLRSIENCLILKDKSDQYYSSVEFSVPVTSVEKLLLDIDFEPMIFDLIPKIFPNIKALSVNLSRCCCACPNQPDLLDDADQNKSAAAITQGPVVEGYVNRNRPFGPNGEVIPVPNPNQNRPQQLNGQKNDDNIEYEIDNCVRCLRETLRTVNQWSQFRSLSVIGPRFKEESIDELKNLPKLRILSVFNCENFSLRMLVNAFYNIAGKIMPKETFVLRLNECNFNKILRLPNKPRNFLIQNCSPNSDVEYEMAKRVLKILPPKP</sequence>
<dbReference type="OrthoDB" id="6504514at2759"/>
<dbReference type="Proteomes" id="UP000616769">
    <property type="component" value="Unassembled WGS sequence"/>
</dbReference>
<feature type="region of interest" description="Disordered" evidence="1">
    <location>
        <begin position="242"/>
        <end position="265"/>
    </location>
</feature>
<comment type="caution">
    <text evidence="2">The sequence shown here is derived from an EMBL/GenBank/DDBJ whole genome shotgun (WGS) entry which is preliminary data.</text>
</comment>
<dbReference type="VEuPathDB" id="VectorBase:SSCA002757"/>
<dbReference type="AlphaFoldDB" id="A0A131ZYX6"/>
<organism evidence="2 3">
    <name type="scientific">Sarcoptes scabiei</name>
    <name type="common">Itch mite</name>
    <name type="synonym">Acarus scabiei</name>
    <dbReference type="NCBI Taxonomy" id="52283"/>
    <lineage>
        <taxon>Eukaryota</taxon>
        <taxon>Metazoa</taxon>
        <taxon>Ecdysozoa</taxon>
        <taxon>Arthropoda</taxon>
        <taxon>Chelicerata</taxon>
        <taxon>Arachnida</taxon>
        <taxon>Acari</taxon>
        <taxon>Acariformes</taxon>
        <taxon>Sarcoptiformes</taxon>
        <taxon>Astigmata</taxon>
        <taxon>Psoroptidia</taxon>
        <taxon>Sarcoptoidea</taxon>
        <taxon>Sarcoptidae</taxon>
        <taxon>Sarcoptinae</taxon>
        <taxon>Sarcoptes</taxon>
    </lineage>
</organism>
<gene>
    <name evidence="2" type="ORF">QR98_0021530</name>
</gene>
<reference evidence="2 3" key="1">
    <citation type="journal article" date="2015" name="Parasit. Vectors">
        <title>Draft genome of the scabies mite.</title>
        <authorList>
            <person name="Rider S.D.Jr."/>
            <person name="Morgan M.S."/>
            <person name="Arlian L.G."/>
        </authorList>
    </citation>
    <scope>NUCLEOTIDE SEQUENCE [LARGE SCALE GENOMIC DNA]</scope>
    <source>
        <strain evidence="2">Arlian Lab</strain>
    </source>
</reference>
<accession>A0A131ZYX6</accession>
<evidence type="ECO:0000256" key="1">
    <source>
        <dbReference type="SAM" id="MobiDB-lite"/>
    </source>
</evidence>
<protein>
    <submittedName>
        <fullName evidence="2">Uncharacterized protein</fullName>
    </submittedName>
</protein>